<keyword evidence="2" id="KW-0574">Periplasm</keyword>
<gene>
    <name evidence="3" type="ORF">GA0061098_105111</name>
</gene>
<reference evidence="4" key="1">
    <citation type="submission" date="2016-08" db="EMBL/GenBank/DDBJ databases">
        <authorList>
            <person name="Varghese N."/>
            <person name="Submissions Spin"/>
        </authorList>
    </citation>
    <scope>NUCLEOTIDE SEQUENCE [LARGE SCALE GENOMIC DNA]</scope>
    <source>
        <strain evidence="4">ERR11</strain>
    </source>
</reference>
<proteinExistence type="predicted"/>
<organism evidence="3 4">
    <name type="scientific">Bradyrhizobium shewense</name>
    <dbReference type="NCBI Taxonomy" id="1761772"/>
    <lineage>
        <taxon>Bacteria</taxon>
        <taxon>Pseudomonadati</taxon>
        <taxon>Pseudomonadota</taxon>
        <taxon>Alphaproteobacteria</taxon>
        <taxon>Hyphomicrobiales</taxon>
        <taxon>Nitrobacteraceae</taxon>
        <taxon>Bradyrhizobium</taxon>
    </lineage>
</organism>
<evidence type="ECO:0000256" key="1">
    <source>
        <dbReference type="ARBA" id="ARBA00022729"/>
    </source>
</evidence>
<dbReference type="PANTHER" id="PTHR30222">
    <property type="entry name" value="SPERMIDINE/PUTRESCINE-BINDING PERIPLASMIC PROTEIN"/>
    <property type="match status" value="1"/>
</dbReference>
<dbReference type="EMBL" id="FMAI01000051">
    <property type="protein sequence ID" value="SCB55715.1"/>
    <property type="molecule type" value="Genomic_DNA"/>
</dbReference>
<dbReference type="PANTHER" id="PTHR30222:SF2">
    <property type="entry name" value="ABC TRANSPORTER SUBSTRATE-BINDING PROTEIN"/>
    <property type="match status" value="1"/>
</dbReference>
<dbReference type="SUPFAM" id="SSF53850">
    <property type="entry name" value="Periplasmic binding protein-like II"/>
    <property type="match status" value="1"/>
</dbReference>
<accession>A0A1C3XU37</accession>
<keyword evidence="4" id="KW-1185">Reference proteome</keyword>
<dbReference type="Pfam" id="PF13416">
    <property type="entry name" value="SBP_bac_8"/>
    <property type="match status" value="1"/>
</dbReference>
<dbReference type="AlphaFoldDB" id="A0A1C3XU37"/>
<keyword evidence="1" id="KW-0732">Signal</keyword>
<evidence type="ECO:0000313" key="4">
    <source>
        <dbReference type="Proteomes" id="UP000199184"/>
    </source>
</evidence>
<evidence type="ECO:0000313" key="3">
    <source>
        <dbReference type="EMBL" id="SCB55715.1"/>
    </source>
</evidence>
<evidence type="ECO:0000256" key="2">
    <source>
        <dbReference type="ARBA" id="ARBA00022764"/>
    </source>
</evidence>
<protein>
    <submittedName>
        <fullName evidence="3">Putative spermidine/putrescine transport system substrate-binding protein</fullName>
    </submittedName>
</protein>
<dbReference type="InterPro" id="IPR006059">
    <property type="entry name" value="SBP"/>
</dbReference>
<dbReference type="RefSeq" id="WP_091967417.1">
    <property type="nucleotide sequence ID" value="NZ_FMAI01000051.1"/>
</dbReference>
<dbReference type="Proteomes" id="UP000199184">
    <property type="component" value="Unassembled WGS sequence"/>
</dbReference>
<dbReference type="Gene3D" id="3.40.190.10">
    <property type="entry name" value="Periplasmic binding protein-like II"/>
    <property type="match status" value="1"/>
</dbReference>
<sequence length="260" mass="28637">MFVPVDYTLWDQESLEGAPQHARLKDAIVVFQTAGVLAYDARVFPSGGPQNWVDFWDVKKFPGARGLEALLGKHTIPLALLAAGLAHQDIWPLTDEKLDRAFDKLNQIKPYVSKWWSAGGEPPQLLINGEYAMTSAFDGRVTAAIRKGALIKFAWEGAWLTYSYAAILKGGPNTVNGQKLFAFLNRAQIAAGFTQGTGYPGPNTHQLQYLPAEWVPLLGIDPKNASKVIPEDSAWLAAKRPDGKTNADHLQERWLASRAQ</sequence>
<name>A0A1C3XU37_9BRAD</name>